<reference evidence="1" key="1">
    <citation type="submission" date="2021-06" db="EMBL/GenBank/DDBJ databases">
        <authorList>
            <person name="Kallberg Y."/>
            <person name="Tangrot J."/>
            <person name="Rosling A."/>
        </authorList>
    </citation>
    <scope>NUCLEOTIDE SEQUENCE</scope>
    <source>
        <strain evidence="1">CL551</strain>
    </source>
</reference>
<evidence type="ECO:0000313" key="1">
    <source>
        <dbReference type="EMBL" id="CAG8711165.1"/>
    </source>
</evidence>
<feature type="non-terminal residue" evidence="1">
    <location>
        <position position="1"/>
    </location>
</feature>
<organism evidence="1 2">
    <name type="scientific">Acaulospora morrowiae</name>
    <dbReference type="NCBI Taxonomy" id="94023"/>
    <lineage>
        <taxon>Eukaryota</taxon>
        <taxon>Fungi</taxon>
        <taxon>Fungi incertae sedis</taxon>
        <taxon>Mucoromycota</taxon>
        <taxon>Glomeromycotina</taxon>
        <taxon>Glomeromycetes</taxon>
        <taxon>Diversisporales</taxon>
        <taxon>Acaulosporaceae</taxon>
        <taxon>Acaulospora</taxon>
    </lineage>
</organism>
<accession>A0A9N9HXI9</accession>
<name>A0A9N9HXI9_9GLOM</name>
<sequence>WTSPWICGWDYNHWLRSVVRPTIKKNYQHSWLRSEWDYDLSSTTGYGRWFRPIMKKITNTPVDESMDLWMGLQPLVTDEFILFGWDDDPRLITGYGQWFCPTIKEPSTLLVAAPAVITV</sequence>
<comment type="caution">
    <text evidence="1">The sequence shown here is derived from an EMBL/GenBank/DDBJ whole genome shotgun (WGS) entry which is preliminary data.</text>
</comment>
<keyword evidence="2" id="KW-1185">Reference proteome</keyword>
<gene>
    <name evidence="1" type="ORF">AMORRO_LOCUS12699</name>
</gene>
<dbReference type="EMBL" id="CAJVPV010019436">
    <property type="protein sequence ID" value="CAG8711165.1"/>
    <property type="molecule type" value="Genomic_DNA"/>
</dbReference>
<dbReference type="AlphaFoldDB" id="A0A9N9HXI9"/>
<evidence type="ECO:0000313" key="2">
    <source>
        <dbReference type="Proteomes" id="UP000789342"/>
    </source>
</evidence>
<proteinExistence type="predicted"/>
<dbReference type="Proteomes" id="UP000789342">
    <property type="component" value="Unassembled WGS sequence"/>
</dbReference>
<protein>
    <submittedName>
        <fullName evidence="1">11874_t:CDS:1</fullName>
    </submittedName>
</protein>